<comment type="caution">
    <text evidence="2">The sequence shown here is derived from an EMBL/GenBank/DDBJ whole genome shotgun (WGS) entry which is preliminary data.</text>
</comment>
<gene>
    <name evidence="2" type="ORF">GCM10007966_02760</name>
</gene>
<evidence type="ECO:0000313" key="2">
    <source>
        <dbReference type="EMBL" id="GGI77482.1"/>
    </source>
</evidence>
<keyword evidence="1" id="KW-0732">Signal</keyword>
<evidence type="ECO:0000313" key="3">
    <source>
        <dbReference type="Proteomes" id="UP000630149"/>
    </source>
</evidence>
<evidence type="ECO:0000256" key="1">
    <source>
        <dbReference type="SAM" id="SignalP"/>
    </source>
</evidence>
<feature type="chain" id="PRO_5037012408" evidence="1">
    <location>
        <begin position="23"/>
        <end position="120"/>
    </location>
</feature>
<reference evidence="2" key="2">
    <citation type="submission" date="2020-09" db="EMBL/GenBank/DDBJ databases">
        <authorList>
            <person name="Sun Q."/>
            <person name="Ohkuma M."/>
        </authorList>
    </citation>
    <scope>NUCLEOTIDE SEQUENCE</scope>
    <source>
        <strain evidence="2">JCM 13919</strain>
    </source>
</reference>
<feature type="signal peptide" evidence="1">
    <location>
        <begin position="1"/>
        <end position="22"/>
    </location>
</feature>
<accession>A0A917JMG0</accession>
<dbReference type="OrthoDB" id="5653383at2"/>
<dbReference type="EMBL" id="BMOB01000001">
    <property type="protein sequence ID" value="GGI77482.1"/>
    <property type="molecule type" value="Genomic_DNA"/>
</dbReference>
<dbReference type="RefSeq" id="WP_131775515.1">
    <property type="nucleotide sequence ID" value="NZ_BMOB01000001.1"/>
</dbReference>
<dbReference type="Proteomes" id="UP000630149">
    <property type="component" value="Unassembled WGS sequence"/>
</dbReference>
<dbReference type="AlphaFoldDB" id="A0A917JMG0"/>
<reference evidence="2" key="1">
    <citation type="journal article" date="2014" name="Int. J. Syst. Evol. Microbiol.">
        <title>Complete genome sequence of Corynebacterium casei LMG S-19264T (=DSM 44701T), isolated from a smear-ripened cheese.</title>
        <authorList>
            <consortium name="US DOE Joint Genome Institute (JGI-PGF)"/>
            <person name="Walter F."/>
            <person name="Albersmeier A."/>
            <person name="Kalinowski J."/>
            <person name="Ruckert C."/>
        </authorList>
    </citation>
    <scope>NUCLEOTIDE SEQUENCE</scope>
    <source>
        <strain evidence="2">JCM 13919</strain>
    </source>
</reference>
<sequence>MMTKTLLATFLGLALTSSFAFAIDKKDDNHMMATFKTDDGKSIGCVVRKEDQAKFIGLKQGEKVSLFKDDNHNMATFKTEDGKSISCVVRKEDQDKFIGLKQGEKVLLFNVLGEDLDPLP</sequence>
<organism evidence="2 3">
    <name type="scientific">Legionella impletisoli</name>
    <dbReference type="NCBI Taxonomy" id="343510"/>
    <lineage>
        <taxon>Bacteria</taxon>
        <taxon>Pseudomonadati</taxon>
        <taxon>Pseudomonadota</taxon>
        <taxon>Gammaproteobacteria</taxon>
        <taxon>Legionellales</taxon>
        <taxon>Legionellaceae</taxon>
        <taxon>Legionella</taxon>
    </lineage>
</organism>
<proteinExistence type="predicted"/>
<name>A0A917JMG0_9GAMM</name>
<keyword evidence="3" id="KW-1185">Reference proteome</keyword>
<protein>
    <submittedName>
        <fullName evidence="2">Uncharacterized protein</fullName>
    </submittedName>
</protein>